<accession>A0A4U0NGJ2</accession>
<keyword evidence="2" id="KW-1185">Reference proteome</keyword>
<gene>
    <name evidence="1" type="ORF">FAZ15_18145</name>
</gene>
<dbReference type="OrthoDB" id="711419at2"/>
<name>A0A4U0NGJ2_9SPHI</name>
<dbReference type="RefSeq" id="WP_136902733.1">
    <property type="nucleotide sequence ID" value="NZ_SUME01000008.1"/>
</dbReference>
<protein>
    <submittedName>
        <fullName evidence="1">5-oxoprolinase</fullName>
    </submittedName>
</protein>
<organism evidence="1 2">
    <name type="scientific">Sphingobacterium olei</name>
    <dbReference type="NCBI Taxonomy" id="2571155"/>
    <lineage>
        <taxon>Bacteria</taxon>
        <taxon>Pseudomonadati</taxon>
        <taxon>Bacteroidota</taxon>
        <taxon>Sphingobacteriia</taxon>
        <taxon>Sphingobacteriales</taxon>
        <taxon>Sphingobacteriaceae</taxon>
        <taxon>Sphingobacterium</taxon>
    </lineage>
</organism>
<dbReference type="Proteomes" id="UP000306808">
    <property type="component" value="Unassembled WGS sequence"/>
</dbReference>
<evidence type="ECO:0000313" key="2">
    <source>
        <dbReference type="Proteomes" id="UP000306808"/>
    </source>
</evidence>
<dbReference type="EMBL" id="SUME01000008">
    <property type="protein sequence ID" value="TJZ53277.1"/>
    <property type="molecule type" value="Genomic_DNA"/>
</dbReference>
<proteinExistence type="predicted"/>
<reference evidence="1 2" key="1">
    <citation type="submission" date="2019-04" db="EMBL/GenBank/DDBJ databases">
        <title>Sphingobacterium olei sp. nov., isolated from oil-contaminated soil.</title>
        <authorList>
            <person name="Liu B."/>
        </authorList>
    </citation>
    <scope>NUCLEOTIDE SEQUENCE [LARGE SCALE GENOMIC DNA]</scope>
    <source>
        <strain evidence="1 2">HAL-9</strain>
    </source>
</reference>
<dbReference type="AlphaFoldDB" id="A0A4U0NGJ2"/>
<evidence type="ECO:0000313" key="1">
    <source>
        <dbReference type="EMBL" id="TJZ53277.1"/>
    </source>
</evidence>
<sequence length="87" mass="9954">MSTPVQLYQHLVEKFRNYSTEELIHLNNEIVKSTGWGSSRGTFRTAILNALSKRGIDLSRIIRREDGFTTVLLTPVRLDENVLIPLN</sequence>
<comment type="caution">
    <text evidence="1">The sequence shown here is derived from an EMBL/GenBank/DDBJ whole genome shotgun (WGS) entry which is preliminary data.</text>
</comment>